<feature type="compositionally biased region" description="Low complexity" evidence="1">
    <location>
        <begin position="532"/>
        <end position="547"/>
    </location>
</feature>
<organism evidence="2 3">
    <name type="scientific">Monilinia fructigena</name>
    <dbReference type="NCBI Taxonomy" id="38457"/>
    <lineage>
        <taxon>Eukaryota</taxon>
        <taxon>Fungi</taxon>
        <taxon>Dikarya</taxon>
        <taxon>Ascomycota</taxon>
        <taxon>Pezizomycotina</taxon>
        <taxon>Leotiomycetes</taxon>
        <taxon>Helotiales</taxon>
        <taxon>Sclerotiniaceae</taxon>
        <taxon>Monilinia</taxon>
    </lineage>
</organism>
<feature type="region of interest" description="Disordered" evidence="1">
    <location>
        <begin position="384"/>
        <end position="483"/>
    </location>
</feature>
<feature type="region of interest" description="Disordered" evidence="1">
    <location>
        <begin position="496"/>
        <end position="516"/>
    </location>
</feature>
<feature type="compositionally biased region" description="Polar residues" evidence="1">
    <location>
        <begin position="125"/>
        <end position="136"/>
    </location>
</feature>
<feature type="compositionally biased region" description="Polar residues" evidence="1">
    <location>
        <begin position="303"/>
        <end position="315"/>
    </location>
</feature>
<feature type="compositionally biased region" description="Polar residues" evidence="1">
    <location>
        <begin position="556"/>
        <end position="567"/>
    </location>
</feature>
<evidence type="ECO:0000313" key="2">
    <source>
        <dbReference type="EMBL" id="RAL62815.1"/>
    </source>
</evidence>
<dbReference type="EMBL" id="QKRW01000022">
    <property type="protein sequence ID" value="RAL62815.1"/>
    <property type="molecule type" value="Genomic_DNA"/>
</dbReference>
<feature type="region of interest" description="Disordered" evidence="1">
    <location>
        <begin position="107"/>
        <end position="177"/>
    </location>
</feature>
<dbReference type="OrthoDB" id="4966at2759"/>
<feature type="region of interest" description="Disordered" evidence="1">
    <location>
        <begin position="674"/>
        <end position="693"/>
    </location>
</feature>
<evidence type="ECO:0000256" key="1">
    <source>
        <dbReference type="SAM" id="MobiDB-lite"/>
    </source>
</evidence>
<evidence type="ECO:0000313" key="3">
    <source>
        <dbReference type="Proteomes" id="UP000249056"/>
    </source>
</evidence>
<protein>
    <submittedName>
        <fullName evidence="2">Uncharacterized protein</fullName>
    </submittedName>
</protein>
<reference evidence="2 3" key="1">
    <citation type="submission" date="2018-06" db="EMBL/GenBank/DDBJ databases">
        <title>Genome Sequence of the Brown Rot Fungal Pathogen Monilinia fructigena.</title>
        <authorList>
            <person name="Landi L."/>
            <person name="De Miccolis Angelini R.M."/>
            <person name="Pollastro S."/>
            <person name="Abate D."/>
            <person name="Faretra F."/>
            <person name="Romanazzi G."/>
        </authorList>
    </citation>
    <scope>NUCLEOTIDE SEQUENCE [LARGE SCALE GENOMIC DNA]</scope>
    <source>
        <strain evidence="2 3">Mfrg269</strain>
    </source>
</reference>
<dbReference type="Proteomes" id="UP000249056">
    <property type="component" value="Unassembled WGS sequence"/>
</dbReference>
<comment type="caution">
    <text evidence="2">The sequence shown here is derived from an EMBL/GenBank/DDBJ whole genome shotgun (WGS) entry which is preliminary data.</text>
</comment>
<sequence length="729" mass="81631">MDFSSGLGLSFGTNDQEEDFNNGGVGESSDNDDQDQHMEDNGEPLGEQALPTILPPTIKMPFGVPIQSFSQPYRQDQPGAPFSLMANNEEFEPQMTANFGSRPNPFYSQASSQQSYTTDFVRGSQGLQSSADSQFNGRGHPQSGFQNTSWHEVDNRNAFGNSGMHSGQYFNNNNNNKQNHMSARVMQQSNFNGEYQNLNAFQMTGYPSSNNNQTFGGQQMNQHEFNQQTPRMNPNFYPRLDSSMNTHFQHTSNTTHQIHGNQFENQEFGSSVTPQGEMNQMHHSSPMPVNSHIKNGQDRSDFPFQSTKSKQGRSKVNNVNILSKPASNPNPSISQQNAIQKQMNLNNWINRKMLEMGLNPRNPLEVQTFKERCMLQKAEIDRRKAEAERARSSSAAGSSRVPSSSTVIHHPMDRNDGTKQGMGQEHHWSNQFGQGHPANPFHPQGNITSGPQMNTGPSQPAFPPVPAHLILGSNNNPREPVFGQDFRDYTQLNMNAPMQADPQPYVPPGSTQIISANPNLTDQQLRQQLRPPTLQQNNGGYAQQGNQLSHPHPVQPNGNAQFNQFGPPQQFHHHAEPTDENEDEQQQEEALEPEQQQVEEEEEEQEEEEEEEEEEKEEEEEEESEEESAEEQELQVEDTEEEVDSDGFSIHSDQVGSPLPNVYPIPRPVGIPPSPVPRFPSNEVNPNNALNRPPPVIGSGYKVWSIAPNAFNAKGNIMDWDISKKKKGG</sequence>
<feature type="compositionally biased region" description="Polar residues" evidence="1">
    <location>
        <begin position="158"/>
        <end position="170"/>
    </location>
</feature>
<feature type="region of interest" description="Disordered" evidence="1">
    <location>
        <begin position="267"/>
        <end position="315"/>
    </location>
</feature>
<feature type="compositionally biased region" description="Polar residues" evidence="1">
    <location>
        <begin position="445"/>
        <end position="458"/>
    </location>
</feature>
<feature type="compositionally biased region" description="Polar residues" evidence="1">
    <location>
        <begin position="267"/>
        <end position="283"/>
    </location>
</feature>
<name>A0A395IR62_9HELO</name>
<dbReference type="AlphaFoldDB" id="A0A395IR62"/>
<feature type="compositionally biased region" description="Acidic residues" evidence="1">
    <location>
        <begin position="578"/>
        <end position="645"/>
    </location>
</feature>
<keyword evidence="3" id="KW-1185">Reference proteome</keyword>
<feature type="region of interest" description="Disordered" evidence="1">
    <location>
        <begin position="1"/>
        <end position="50"/>
    </location>
</feature>
<gene>
    <name evidence="2" type="ORF">DID88_004657</name>
</gene>
<feature type="region of interest" description="Disordered" evidence="1">
    <location>
        <begin position="532"/>
        <end position="666"/>
    </location>
</feature>
<accession>A0A395IR62</accession>
<proteinExistence type="predicted"/>
<feature type="compositionally biased region" description="Low complexity" evidence="1">
    <location>
        <begin position="392"/>
        <end position="405"/>
    </location>
</feature>